<evidence type="ECO:0000256" key="3">
    <source>
        <dbReference type="ARBA" id="ARBA00007931"/>
    </source>
</evidence>
<dbReference type="Gene3D" id="2.30.42.10">
    <property type="match status" value="1"/>
</dbReference>
<dbReference type="Pfam" id="PF02163">
    <property type="entry name" value="Peptidase_M50"/>
    <property type="match status" value="1"/>
</dbReference>
<dbReference type="NCBIfam" id="TIGR00054">
    <property type="entry name" value="RIP metalloprotease RseP"/>
    <property type="match status" value="1"/>
</dbReference>
<evidence type="ECO:0000313" key="13">
    <source>
        <dbReference type="EMBL" id="MCQ5121017.1"/>
    </source>
</evidence>
<dbReference type="Proteomes" id="UP001524435">
    <property type="component" value="Unassembled WGS sequence"/>
</dbReference>
<reference evidence="13 14" key="1">
    <citation type="submission" date="2022-06" db="EMBL/GenBank/DDBJ databases">
        <title>Isolation of gut microbiota from human fecal samples.</title>
        <authorList>
            <person name="Pamer E.G."/>
            <person name="Barat B."/>
            <person name="Waligurski E."/>
            <person name="Medina S."/>
            <person name="Paddock L."/>
            <person name="Mostad J."/>
        </authorList>
    </citation>
    <scope>NUCLEOTIDE SEQUENCE [LARGE SCALE GENOMIC DNA]</scope>
    <source>
        <strain evidence="13 14">DFI.6.1</strain>
    </source>
</reference>
<evidence type="ECO:0000256" key="6">
    <source>
        <dbReference type="ARBA" id="ARBA00022801"/>
    </source>
</evidence>
<protein>
    <recommendedName>
        <fullName evidence="11">Zinc metalloprotease</fullName>
        <ecNumber evidence="11">3.4.24.-</ecNumber>
    </recommendedName>
</protein>
<keyword evidence="6 11" id="KW-0378">Hydrolase</keyword>
<evidence type="ECO:0000256" key="8">
    <source>
        <dbReference type="ARBA" id="ARBA00022989"/>
    </source>
</evidence>
<dbReference type="SUPFAM" id="SSF50156">
    <property type="entry name" value="PDZ domain-like"/>
    <property type="match status" value="1"/>
</dbReference>
<keyword evidence="7 11" id="KW-0862">Zinc</keyword>
<organism evidence="13 14">
    <name type="scientific">Massilicoli timonensis</name>
    <dbReference type="NCBI Taxonomy" id="2015901"/>
    <lineage>
        <taxon>Bacteria</taxon>
        <taxon>Bacillati</taxon>
        <taxon>Bacillota</taxon>
        <taxon>Erysipelotrichia</taxon>
        <taxon>Erysipelotrichales</taxon>
        <taxon>Erysipelotrichaceae</taxon>
        <taxon>Massilicoli</taxon>
    </lineage>
</organism>
<evidence type="ECO:0000256" key="7">
    <source>
        <dbReference type="ARBA" id="ARBA00022833"/>
    </source>
</evidence>
<dbReference type="PANTHER" id="PTHR42837">
    <property type="entry name" value="REGULATOR OF SIGMA-E PROTEASE RSEP"/>
    <property type="match status" value="1"/>
</dbReference>
<keyword evidence="14" id="KW-1185">Reference proteome</keyword>
<dbReference type="EC" id="3.4.24.-" evidence="11"/>
<comment type="cofactor">
    <cofactor evidence="1 11">
        <name>Zn(2+)</name>
        <dbReference type="ChEBI" id="CHEBI:29105"/>
    </cofactor>
</comment>
<evidence type="ECO:0000256" key="2">
    <source>
        <dbReference type="ARBA" id="ARBA00004141"/>
    </source>
</evidence>
<sequence>MNAIIAVLSFIIVLSIIVIVHEFGHFVTAKKFGVYCTEFSIGMGPAIYQRKGKETTFSIRALPIGGYVQMAGEEGVDVENIPAERTIKGIQVWKQVIVMAAGAIMNVILAYAVFVGITMYQGAIALPADPIIAQVEDGSAADKAGFEVGDHILEMKLSNGETFVPETFDEITEQMQYHHGKTTFLVARNDKEITLTMTPTYLKDKQMYYMGLGAVQNIQKINAFEAFYYGGEKLVDSTSAIFTALSNIVKGVGLETLSGPVGIFQVTAQSAQSGLLSLLALLGLLSLNIGIFNLLPLPVLDGGRIVLALCEKIAGRKMSEKFETGLMMASIFVLLGIVAFATWNDILKVFV</sequence>
<evidence type="ECO:0000256" key="1">
    <source>
        <dbReference type="ARBA" id="ARBA00001947"/>
    </source>
</evidence>
<comment type="similarity">
    <text evidence="3 11">Belongs to the peptidase M50B family.</text>
</comment>
<comment type="caution">
    <text evidence="13">The sequence shown here is derived from an EMBL/GenBank/DDBJ whole genome shotgun (WGS) entry which is preliminary data.</text>
</comment>
<keyword evidence="5 11" id="KW-0812">Transmembrane</keyword>
<proteinExistence type="inferred from homology"/>
<dbReference type="EMBL" id="JANGCH010000002">
    <property type="protein sequence ID" value="MCQ5121017.1"/>
    <property type="molecule type" value="Genomic_DNA"/>
</dbReference>
<name>A0ABT1SIH4_9FIRM</name>
<dbReference type="CDD" id="cd06163">
    <property type="entry name" value="S2P-M50_PDZ_RseP-like"/>
    <property type="match status" value="1"/>
</dbReference>
<evidence type="ECO:0000256" key="10">
    <source>
        <dbReference type="ARBA" id="ARBA00023136"/>
    </source>
</evidence>
<feature type="domain" description="Peptidase M50" evidence="12">
    <location>
        <begin position="10"/>
        <end position="336"/>
    </location>
</feature>
<keyword evidence="4" id="KW-0645">Protease</keyword>
<feature type="transmembrane region" description="Helical" evidence="11">
    <location>
        <begin position="96"/>
        <end position="120"/>
    </location>
</feature>
<evidence type="ECO:0000256" key="5">
    <source>
        <dbReference type="ARBA" id="ARBA00022692"/>
    </source>
</evidence>
<dbReference type="InterPro" id="IPR004387">
    <property type="entry name" value="Pept_M50_Zn"/>
</dbReference>
<keyword evidence="10 11" id="KW-0472">Membrane</keyword>
<evidence type="ECO:0000256" key="11">
    <source>
        <dbReference type="RuleBase" id="RU362031"/>
    </source>
</evidence>
<accession>A0ABT1SIH4</accession>
<dbReference type="InterPro" id="IPR036034">
    <property type="entry name" value="PDZ_sf"/>
</dbReference>
<dbReference type="RefSeq" id="WP_102266890.1">
    <property type="nucleotide sequence ID" value="NZ_CALVCM010000001.1"/>
</dbReference>
<feature type="transmembrane region" description="Helical" evidence="11">
    <location>
        <begin position="6"/>
        <end position="24"/>
    </location>
</feature>
<keyword evidence="11" id="KW-0479">Metal-binding</keyword>
<keyword evidence="8 11" id="KW-1133">Transmembrane helix</keyword>
<keyword evidence="9 11" id="KW-0482">Metalloprotease</keyword>
<gene>
    <name evidence="13" type="primary">rseP</name>
    <name evidence="13" type="ORF">NE663_01920</name>
</gene>
<evidence type="ECO:0000313" key="14">
    <source>
        <dbReference type="Proteomes" id="UP001524435"/>
    </source>
</evidence>
<dbReference type="PANTHER" id="PTHR42837:SF2">
    <property type="entry name" value="MEMBRANE METALLOPROTEASE ARASP2, CHLOROPLASTIC-RELATED"/>
    <property type="match status" value="1"/>
</dbReference>
<feature type="transmembrane region" description="Helical" evidence="11">
    <location>
        <begin position="275"/>
        <end position="295"/>
    </location>
</feature>
<feature type="transmembrane region" description="Helical" evidence="11">
    <location>
        <begin position="325"/>
        <end position="343"/>
    </location>
</feature>
<comment type="subcellular location">
    <subcellularLocation>
        <location evidence="2">Membrane</location>
        <topology evidence="2">Multi-pass membrane protein</topology>
    </subcellularLocation>
</comment>
<dbReference type="GO" id="GO:0008237">
    <property type="term" value="F:metallopeptidase activity"/>
    <property type="evidence" value="ECO:0007669"/>
    <property type="project" value="UniProtKB-KW"/>
</dbReference>
<evidence type="ECO:0000259" key="12">
    <source>
        <dbReference type="Pfam" id="PF02163"/>
    </source>
</evidence>
<dbReference type="InterPro" id="IPR008915">
    <property type="entry name" value="Peptidase_M50"/>
</dbReference>
<evidence type="ECO:0000256" key="9">
    <source>
        <dbReference type="ARBA" id="ARBA00023049"/>
    </source>
</evidence>
<evidence type="ECO:0000256" key="4">
    <source>
        <dbReference type="ARBA" id="ARBA00022670"/>
    </source>
</evidence>